<dbReference type="SUPFAM" id="SSF46785">
    <property type="entry name" value="Winged helix' DNA-binding domain"/>
    <property type="match status" value="1"/>
</dbReference>
<dbReference type="InterPro" id="IPR000595">
    <property type="entry name" value="cNMP-bd_dom"/>
</dbReference>
<dbReference type="GO" id="GO:0003677">
    <property type="term" value="F:DNA binding"/>
    <property type="evidence" value="ECO:0007669"/>
    <property type="project" value="UniProtKB-KW"/>
</dbReference>
<organism evidence="6 7">
    <name type="scientific">Faecalibacterium wellingii</name>
    <dbReference type="NCBI Taxonomy" id="2929491"/>
    <lineage>
        <taxon>Bacteria</taxon>
        <taxon>Bacillati</taxon>
        <taxon>Bacillota</taxon>
        <taxon>Clostridia</taxon>
        <taxon>Eubacteriales</taxon>
        <taxon>Oscillospiraceae</taxon>
        <taxon>Faecalibacterium</taxon>
    </lineage>
</organism>
<accession>A0AB35Y8K5</accession>
<keyword evidence="2" id="KW-0238">DNA-binding</keyword>
<dbReference type="SUPFAM" id="SSF51206">
    <property type="entry name" value="cAMP-binding domain-like"/>
    <property type="match status" value="1"/>
</dbReference>
<evidence type="ECO:0000259" key="4">
    <source>
        <dbReference type="PROSITE" id="PS50042"/>
    </source>
</evidence>
<gene>
    <name evidence="6" type="ORF">WF834_09610</name>
</gene>
<keyword evidence="1" id="KW-0805">Transcription regulation</keyword>
<keyword evidence="3" id="KW-0804">Transcription</keyword>
<dbReference type="InterPro" id="IPR036390">
    <property type="entry name" value="WH_DNA-bd_sf"/>
</dbReference>
<dbReference type="GO" id="GO:0003700">
    <property type="term" value="F:DNA-binding transcription factor activity"/>
    <property type="evidence" value="ECO:0007669"/>
    <property type="project" value="TreeGrafter"/>
</dbReference>
<dbReference type="AlphaFoldDB" id="A0AB35Y8K5"/>
<evidence type="ECO:0000256" key="2">
    <source>
        <dbReference type="ARBA" id="ARBA00023125"/>
    </source>
</evidence>
<feature type="domain" description="HTH crp-type" evidence="5">
    <location>
        <begin position="162"/>
        <end position="230"/>
    </location>
</feature>
<dbReference type="InterPro" id="IPR014710">
    <property type="entry name" value="RmlC-like_jellyroll"/>
</dbReference>
<dbReference type="PROSITE" id="PS51063">
    <property type="entry name" value="HTH_CRP_2"/>
    <property type="match status" value="1"/>
</dbReference>
<dbReference type="PANTHER" id="PTHR24567:SF26">
    <property type="entry name" value="REGULATORY PROTEIN YEIL"/>
    <property type="match status" value="1"/>
</dbReference>
<evidence type="ECO:0000313" key="7">
    <source>
        <dbReference type="Proteomes" id="UP001373196"/>
    </source>
</evidence>
<proteinExistence type="predicted"/>
<protein>
    <submittedName>
        <fullName evidence="6">Crp/Fnr family transcriptional regulator</fullName>
    </submittedName>
</protein>
<evidence type="ECO:0000259" key="5">
    <source>
        <dbReference type="PROSITE" id="PS51063"/>
    </source>
</evidence>
<dbReference type="EMBL" id="JBBFGL010000009">
    <property type="protein sequence ID" value="MEJ5196417.1"/>
    <property type="molecule type" value="Genomic_DNA"/>
</dbReference>
<evidence type="ECO:0000313" key="6">
    <source>
        <dbReference type="EMBL" id="MEJ5196417.1"/>
    </source>
</evidence>
<dbReference type="InterPro" id="IPR050397">
    <property type="entry name" value="Env_Response_Regulators"/>
</dbReference>
<dbReference type="InterPro" id="IPR018490">
    <property type="entry name" value="cNMP-bd_dom_sf"/>
</dbReference>
<dbReference type="CDD" id="cd00038">
    <property type="entry name" value="CAP_ED"/>
    <property type="match status" value="1"/>
</dbReference>
<evidence type="ECO:0000256" key="1">
    <source>
        <dbReference type="ARBA" id="ARBA00023015"/>
    </source>
</evidence>
<dbReference type="PANTHER" id="PTHR24567">
    <property type="entry name" value="CRP FAMILY TRANSCRIPTIONAL REGULATORY PROTEIN"/>
    <property type="match status" value="1"/>
</dbReference>
<dbReference type="Pfam" id="PF00027">
    <property type="entry name" value="cNMP_binding"/>
    <property type="match status" value="1"/>
</dbReference>
<sequence length="237" mass="25918">METPGLSHKFAMKNYLSLLCSTSLFNGLTAEELQTLLSQLGAVVRSYGKGEALVLAGEPSRRVGIVLNGELEAYRPGPQGARIPITHMEPGGVFGDVLGGSSRTSPVTVVASVPCEVLLIPYEQLLLSDGSPAHQLALRNLVRTISDKYFSLSRRVDLLVLKSLRAKVCAYLLSESERAGSLTFSIPFSRIQLADYLNCDRSALSRELSQMQRDGLLDTYKSSFKLLKPEVLKQMVQ</sequence>
<dbReference type="SMART" id="SM00100">
    <property type="entry name" value="cNMP"/>
    <property type="match status" value="1"/>
</dbReference>
<dbReference type="Pfam" id="PF13545">
    <property type="entry name" value="HTH_Crp_2"/>
    <property type="match status" value="1"/>
</dbReference>
<dbReference type="GO" id="GO:0005829">
    <property type="term" value="C:cytosol"/>
    <property type="evidence" value="ECO:0007669"/>
    <property type="project" value="TreeGrafter"/>
</dbReference>
<dbReference type="Proteomes" id="UP001373196">
    <property type="component" value="Unassembled WGS sequence"/>
</dbReference>
<evidence type="ECO:0000256" key="3">
    <source>
        <dbReference type="ARBA" id="ARBA00023163"/>
    </source>
</evidence>
<dbReference type="PROSITE" id="PS50042">
    <property type="entry name" value="CNMP_BINDING_3"/>
    <property type="match status" value="1"/>
</dbReference>
<dbReference type="Gene3D" id="2.60.120.10">
    <property type="entry name" value="Jelly Rolls"/>
    <property type="match status" value="1"/>
</dbReference>
<feature type="domain" description="Cyclic nucleotide-binding" evidence="4">
    <location>
        <begin position="24"/>
        <end position="125"/>
    </location>
</feature>
<comment type="caution">
    <text evidence="6">The sequence shown here is derived from an EMBL/GenBank/DDBJ whole genome shotgun (WGS) entry which is preliminary data.</text>
</comment>
<dbReference type="InterPro" id="IPR012318">
    <property type="entry name" value="HTH_CRP"/>
</dbReference>
<name>A0AB35Y8K5_9FIRM</name>
<reference evidence="6" key="1">
    <citation type="submission" date="2024-03" db="EMBL/GenBank/DDBJ databases">
        <authorList>
            <person name="Plomp N."/>
            <person name="Harmsen H.J."/>
        </authorList>
    </citation>
    <scope>NUCLEOTIDE SEQUENCE</scope>
    <source>
        <strain evidence="6">HTF-128</strain>
    </source>
</reference>